<dbReference type="EMBL" id="JAQJZL010000015">
    <property type="protein sequence ID" value="KAJ6026635.1"/>
    <property type="molecule type" value="Genomic_DNA"/>
</dbReference>
<evidence type="ECO:0000256" key="6">
    <source>
        <dbReference type="SAM" id="Phobius"/>
    </source>
</evidence>
<evidence type="ECO:0000256" key="4">
    <source>
        <dbReference type="ARBA" id="ARBA00023136"/>
    </source>
</evidence>
<protein>
    <submittedName>
        <fullName evidence="7">Uncharacterized protein</fullName>
    </submittedName>
</protein>
<dbReference type="GO" id="GO:0016020">
    <property type="term" value="C:membrane"/>
    <property type="evidence" value="ECO:0007669"/>
    <property type="project" value="UniProtKB-SubCell"/>
</dbReference>
<dbReference type="InterPro" id="IPR051694">
    <property type="entry name" value="Immunoregulatory_rcpt-like"/>
</dbReference>
<evidence type="ECO:0000256" key="2">
    <source>
        <dbReference type="ARBA" id="ARBA00022692"/>
    </source>
</evidence>
<evidence type="ECO:0000256" key="1">
    <source>
        <dbReference type="ARBA" id="ARBA00004167"/>
    </source>
</evidence>
<name>A0AAD6N303_PENCN</name>
<dbReference type="PANTHER" id="PTHR15549">
    <property type="entry name" value="PAIRED IMMUNOGLOBULIN-LIKE TYPE 2 RECEPTOR"/>
    <property type="match status" value="1"/>
</dbReference>
<dbReference type="AlphaFoldDB" id="A0AAD6N303"/>
<gene>
    <name evidence="7" type="ORF">N7460_011452</name>
</gene>
<keyword evidence="3 6" id="KW-1133">Transmembrane helix</keyword>
<comment type="subcellular location">
    <subcellularLocation>
        <location evidence="1">Membrane</location>
        <topology evidence="1">Single-pass membrane protein</topology>
    </subcellularLocation>
</comment>
<feature type="region of interest" description="Disordered" evidence="5">
    <location>
        <begin position="124"/>
        <end position="179"/>
    </location>
</feature>
<comment type="caution">
    <text evidence="7">The sequence shown here is derived from an EMBL/GenBank/DDBJ whole genome shotgun (WGS) entry which is preliminary data.</text>
</comment>
<accession>A0AAD6N303</accession>
<reference evidence="7" key="2">
    <citation type="submission" date="2023-01" db="EMBL/GenBank/DDBJ databases">
        <authorList>
            <person name="Petersen C."/>
        </authorList>
    </citation>
    <scope>NUCLEOTIDE SEQUENCE</scope>
    <source>
        <strain evidence="7">IBT 15450</strain>
    </source>
</reference>
<evidence type="ECO:0000313" key="8">
    <source>
        <dbReference type="Proteomes" id="UP001219568"/>
    </source>
</evidence>
<keyword evidence="4 6" id="KW-0472">Membrane</keyword>
<dbReference type="PANTHER" id="PTHR15549:SF26">
    <property type="entry name" value="AXIAL BUDDING PATTERN PROTEIN 2-RELATED"/>
    <property type="match status" value="1"/>
</dbReference>
<keyword evidence="8" id="KW-1185">Reference proteome</keyword>
<evidence type="ECO:0000313" key="7">
    <source>
        <dbReference type="EMBL" id="KAJ6026635.1"/>
    </source>
</evidence>
<evidence type="ECO:0000256" key="5">
    <source>
        <dbReference type="SAM" id="MobiDB-lite"/>
    </source>
</evidence>
<organism evidence="7 8">
    <name type="scientific">Penicillium canescens</name>
    <dbReference type="NCBI Taxonomy" id="5083"/>
    <lineage>
        <taxon>Eukaryota</taxon>
        <taxon>Fungi</taxon>
        <taxon>Dikarya</taxon>
        <taxon>Ascomycota</taxon>
        <taxon>Pezizomycotina</taxon>
        <taxon>Eurotiomycetes</taxon>
        <taxon>Eurotiomycetidae</taxon>
        <taxon>Eurotiales</taxon>
        <taxon>Aspergillaceae</taxon>
        <taxon>Penicillium</taxon>
    </lineage>
</organism>
<feature type="transmembrane region" description="Helical" evidence="6">
    <location>
        <begin position="186"/>
        <end position="211"/>
    </location>
</feature>
<sequence length="260" mass="27513">MLWCHGVMGQSNSVNISIQSDPHFIGWYKGPSTTQALMDPDTWTTSGNYARGCSKGACGYATDCRGNSITYDDGKTSSCNVCRTMTIFQSAPYASPSASNIFCAEYWLAFTVFRELAVSTTTSESSTISTSSRTSAPSTTTSSATGSPSNNSPTTAAPTASASTTAVQAGDSQTVTGTQSSQSKGWIAGAVVGSVAVLAIIAGLVGWFLYLRKKAQQLSAKEESTMRQSLPYQQSLYKAPQEMDTVSNPFVHELSSYGHK</sequence>
<dbReference type="Proteomes" id="UP001219568">
    <property type="component" value="Unassembled WGS sequence"/>
</dbReference>
<keyword evidence="2 6" id="KW-0812">Transmembrane</keyword>
<reference evidence="7" key="1">
    <citation type="journal article" date="2023" name="IMA Fungus">
        <title>Comparative genomic study of the Penicillium genus elucidates a diverse pangenome and 15 lateral gene transfer events.</title>
        <authorList>
            <person name="Petersen C."/>
            <person name="Sorensen T."/>
            <person name="Nielsen M.R."/>
            <person name="Sondergaard T.E."/>
            <person name="Sorensen J.L."/>
            <person name="Fitzpatrick D.A."/>
            <person name="Frisvad J.C."/>
            <person name="Nielsen K.L."/>
        </authorList>
    </citation>
    <scope>NUCLEOTIDE SEQUENCE</scope>
    <source>
        <strain evidence="7">IBT 15450</strain>
    </source>
</reference>
<dbReference type="GO" id="GO:0071944">
    <property type="term" value="C:cell periphery"/>
    <property type="evidence" value="ECO:0007669"/>
    <property type="project" value="UniProtKB-ARBA"/>
</dbReference>
<proteinExistence type="predicted"/>
<evidence type="ECO:0000256" key="3">
    <source>
        <dbReference type="ARBA" id="ARBA00022989"/>
    </source>
</evidence>